<dbReference type="AlphaFoldDB" id="A0A0A9AEP2"/>
<protein>
    <submittedName>
        <fullName evidence="2">Uncharacterized protein</fullName>
    </submittedName>
</protein>
<sequence>MFSKGHQDSRTTTRHHQKQRIKA</sequence>
<evidence type="ECO:0000256" key="1">
    <source>
        <dbReference type="SAM" id="MobiDB-lite"/>
    </source>
</evidence>
<proteinExistence type="predicted"/>
<organism evidence="2">
    <name type="scientific">Arundo donax</name>
    <name type="common">Giant reed</name>
    <name type="synonym">Donax arundinaceus</name>
    <dbReference type="NCBI Taxonomy" id="35708"/>
    <lineage>
        <taxon>Eukaryota</taxon>
        <taxon>Viridiplantae</taxon>
        <taxon>Streptophyta</taxon>
        <taxon>Embryophyta</taxon>
        <taxon>Tracheophyta</taxon>
        <taxon>Spermatophyta</taxon>
        <taxon>Magnoliopsida</taxon>
        <taxon>Liliopsida</taxon>
        <taxon>Poales</taxon>
        <taxon>Poaceae</taxon>
        <taxon>PACMAD clade</taxon>
        <taxon>Arundinoideae</taxon>
        <taxon>Arundineae</taxon>
        <taxon>Arundo</taxon>
    </lineage>
</organism>
<reference evidence="2" key="1">
    <citation type="submission" date="2014-09" db="EMBL/GenBank/DDBJ databases">
        <authorList>
            <person name="Magalhaes I.L.F."/>
            <person name="Oliveira U."/>
            <person name="Santos F.R."/>
            <person name="Vidigal T.H.D.A."/>
            <person name="Brescovit A.D."/>
            <person name="Santos A.J."/>
        </authorList>
    </citation>
    <scope>NUCLEOTIDE SEQUENCE</scope>
    <source>
        <tissue evidence="2">Shoot tissue taken approximately 20 cm above the soil surface</tissue>
    </source>
</reference>
<accession>A0A0A9AEP2</accession>
<name>A0A0A9AEP2_ARUDO</name>
<feature type="compositionally biased region" description="Basic residues" evidence="1">
    <location>
        <begin position="12"/>
        <end position="23"/>
    </location>
</feature>
<dbReference type="EMBL" id="GBRH01249517">
    <property type="protein sequence ID" value="JAD48378.1"/>
    <property type="molecule type" value="Transcribed_RNA"/>
</dbReference>
<reference evidence="2" key="2">
    <citation type="journal article" date="2015" name="Data Brief">
        <title>Shoot transcriptome of the giant reed, Arundo donax.</title>
        <authorList>
            <person name="Barrero R.A."/>
            <person name="Guerrero F.D."/>
            <person name="Moolhuijzen P."/>
            <person name="Goolsby J.A."/>
            <person name="Tidwell J."/>
            <person name="Bellgard S.E."/>
            <person name="Bellgard M.I."/>
        </authorList>
    </citation>
    <scope>NUCLEOTIDE SEQUENCE</scope>
    <source>
        <tissue evidence="2">Shoot tissue taken approximately 20 cm above the soil surface</tissue>
    </source>
</reference>
<feature type="region of interest" description="Disordered" evidence="1">
    <location>
        <begin position="1"/>
        <end position="23"/>
    </location>
</feature>
<feature type="compositionally biased region" description="Basic and acidic residues" evidence="1">
    <location>
        <begin position="1"/>
        <end position="11"/>
    </location>
</feature>
<evidence type="ECO:0000313" key="2">
    <source>
        <dbReference type="EMBL" id="JAD48378.1"/>
    </source>
</evidence>